<keyword evidence="3" id="KW-0238">DNA-binding</keyword>
<feature type="compositionally biased region" description="Basic and acidic residues" evidence="6">
    <location>
        <begin position="174"/>
        <end position="188"/>
    </location>
</feature>
<feature type="compositionally biased region" description="Basic and acidic residues" evidence="6">
    <location>
        <begin position="212"/>
        <end position="233"/>
    </location>
</feature>
<keyword evidence="9" id="KW-1185">Reference proteome</keyword>
<keyword evidence="2" id="KW-0805">Transcription regulation</keyword>
<proteinExistence type="predicted"/>
<feature type="compositionally biased region" description="Basic and acidic residues" evidence="6">
    <location>
        <begin position="142"/>
        <end position="156"/>
    </location>
</feature>
<evidence type="ECO:0000256" key="4">
    <source>
        <dbReference type="ARBA" id="ARBA00023163"/>
    </source>
</evidence>
<feature type="domain" description="WRKY" evidence="7">
    <location>
        <begin position="277"/>
        <end position="343"/>
    </location>
</feature>
<keyword evidence="5" id="KW-0539">Nucleus</keyword>
<dbReference type="PANTHER" id="PTHR31429">
    <property type="entry name" value="WRKY TRANSCRIPTION FACTOR 36-RELATED"/>
    <property type="match status" value="1"/>
</dbReference>
<sequence length="651" mass="71669">MENTKEKSLPGDTFEEKKTMKYNGDEEGSHAKIQKISENDQLRVKQENINSSNSSSPVGKNLAFLKEVPLQTNTDRSSMETNLKDSSSIPKNQDDLLKLVKAKMWEVREENGRLKLLLAQMLKDYQSLQKNFYLNIVHQEEAKKSPDTSCSRHRETEENELISLSLGRGSSDLQPKKDDKKNGKEDHQSLNNEGLSLGLDCRFDELSNSTEPADHEKKSDSENYSIEELKEDKEEPTEAWPPSKKLKTMMRNNGDDHQEVLEQTHLKKTRVSVRARCDTPTMNDGCQWRKYGQKTAKGNPCPRAYYRCTVSPNCPVRKQVQRWVEDMSILITTYEGTHNHPLPISATAMASTTSAAASMLQCHSSTSQGHNTSGLDTSVSAPNSTSTTAANLHGLNFTNLSGGNARSPHPFYFSNTSMSNSNSHPTITLDLTSPANESYFNRLSSAPRYSSTCLNFSSPSSSTNALERPNGTSWNGTAGYSDYYETVSNYKKNHFGILNLGQVPPSYMQMNNLPPPHRQQSLTDQTIAATTKVITSNPNFQSALAAAISSYMANGGAVKAQQNQVGSGDNAGLNMKGPGTESFPIIPAAYSQNQIGCASSFLNKLLSSNSQQKGNMSAFPPSLPFSTSKNASGSPAYDTKDHVNCQMINSD</sequence>
<evidence type="ECO:0000313" key="8">
    <source>
        <dbReference type="EMBL" id="KAH7570147.1"/>
    </source>
</evidence>
<dbReference type="Pfam" id="PF03106">
    <property type="entry name" value="WRKY"/>
    <property type="match status" value="1"/>
</dbReference>
<dbReference type="Proteomes" id="UP000827721">
    <property type="component" value="Unassembled WGS sequence"/>
</dbReference>
<evidence type="ECO:0000256" key="5">
    <source>
        <dbReference type="ARBA" id="ARBA00023242"/>
    </source>
</evidence>
<feature type="region of interest" description="Disordered" evidence="6">
    <location>
        <begin position="1"/>
        <end position="35"/>
    </location>
</feature>
<dbReference type="SUPFAM" id="SSF118290">
    <property type="entry name" value="WRKY DNA-binding domain"/>
    <property type="match status" value="1"/>
</dbReference>
<feature type="compositionally biased region" description="Polar residues" evidence="6">
    <location>
        <begin position="624"/>
        <end position="633"/>
    </location>
</feature>
<dbReference type="PANTHER" id="PTHR31429:SF97">
    <property type="entry name" value="WRKY TRANSCRIPTION FACTOR 36-RELATED"/>
    <property type="match status" value="1"/>
</dbReference>
<evidence type="ECO:0000313" key="9">
    <source>
        <dbReference type="Proteomes" id="UP000827721"/>
    </source>
</evidence>
<accession>A0ABQ8I146</accession>
<dbReference type="EMBL" id="JAFEMO010000005">
    <property type="protein sequence ID" value="KAH7570147.1"/>
    <property type="molecule type" value="Genomic_DNA"/>
</dbReference>
<name>A0ABQ8I146_9ROSI</name>
<evidence type="ECO:0000256" key="3">
    <source>
        <dbReference type="ARBA" id="ARBA00023125"/>
    </source>
</evidence>
<reference evidence="8 9" key="1">
    <citation type="submission" date="2021-02" db="EMBL/GenBank/DDBJ databases">
        <title>Plant Genome Project.</title>
        <authorList>
            <person name="Zhang R.-G."/>
        </authorList>
    </citation>
    <scope>NUCLEOTIDE SEQUENCE [LARGE SCALE GENOMIC DNA]</scope>
    <source>
        <tissue evidence="8">Leaves</tissue>
    </source>
</reference>
<feature type="region of interest" description="Disordered" evidence="6">
    <location>
        <begin position="142"/>
        <end position="246"/>
    </location>
</feature>
<evidence type="ECO:0000256" key="6">
    <source>
        <dbReference type="SAM" id="MobiDB-lite"/>
    </source>
</evidence>
<feature type="region of interest" description="Disordered" evidence="6">
    <location>
        <begin position="611"/>
        <end position="643"/>
    </location>
</feature>
<evidence type="ECO:0000259" key="7">
    <source>
        <dbReference type="PROSITE" id="PS50811"/>
    </source>
</evidence>
<dbReference type="PROSITE" id="PS50811">
    <property type="entry name" value="WRKY"/>
    <property type="match status" value="1"/>
</dbReference>
<evidence type="ECO:0000256" key="1">
    <source>
        <dbReference type="ARBA" id="ARBA00004123"/>
    </source>
</evidence>
<dbReference type="InterPro" id="IPR036576">
    <property type="entry name" value="WRKY_dom_sf"/>
</dbReference>
<protein>
    <recommendedName>
        <fullName evidence="7">WRKY domain-containing protein</fullName>
    </recommendedName>
</protein>
<evidence type="ECO:0000256" key="2">
    <source>
        <dbReference type="ARBA" id="ARBA00023015"/>
    </source>
</evidence>
<keyword evidence="4" id="KW-0804">Transcription</keyword>
<gene>
    <name evidence="8" type="ORF">JRO89_XS05G0058300</name>
</gene>
<dbReference type="InterPro" id="IPR003657">
    <property type="entry name" value="WRKY_dom"/>
</dbReference>
<dbReference type="Gene3D" id="2.20.25.80">
    <property type="entry name" value="WRKY domain"/>
    <property type="match status" value="1"/>
</dbReference>
<dbReference type="SMART" id="SM00774">
    <property type="entry name" value="WRKY"/>
    <property type="match status" value="1"/>
</dbReference>
<organism evidence="8 9">
    <name type="scientific">Xanthoceras sorbifolium</name>
    <dbReference type="NCBI Taxonomy" id="99658"/>
    <lineage>
        <taxon>Eukaryota</taxon>
        <taxon>Viridiplantae</taxon>
        <taxon>Streptophyta</taxon>
        <taxon>Embryophyta</taxon>
        <taxon>Tracheophyta</taxon>
        <taxon>Spermatophyta</taxon>
        <taxon>Magnoliopsida</taxon>
        <taxon>eudicotyledons</taxon>
        <taxon>Gunneridae</taxon>
        <taxon>Pentapetalae</taxon>
        <taxon>rosids</taxon>
        <taxon>malvids</taxon>
        <taxon>Sapindales</taxon>
        <taxon>Sapindaceae</taxon>
        <taxon>Xanthoceroideae</taxon>
        <taxon>Xanthoceras</taxon>
    </lineage>
</organism>
<comment type="subcellular location">
    <subcellularLocation>
        <location evidence="1">Nucleus</location>
    </subcellularLocation>
</comment>
<comment type="caution">
    <text evidence="8">The sequence shown here is derived from an EMBL/GenBank/DDBJ whole genome shotgun (WGS) entry which is preliminary data.</text>
</comment>
<dbReference type="InterPro" id="IPR044810">
    <property type="entry name" value="WRKY_plant"/>
</dbReference>